<protein>
    <submittedName>
        <fullName evidence="1">(northern house mosquito) hypothetical protein</fullName>
    </submittedName>
</protein>
<dbReference type="Pfam" id="PF07841">
    <property type="entry name" value="DM4_12"/>
    <property type="match status" value="1"/>
</dbReference>
<dbReference type="AlphaFoldDB" id="A0A8D8CAL7"/>
<name>A0A8D8CAL7_CULPI</name>
<dbReference type="PANTHER" id="PTHR21398">
    <property type="entry name" value="AGAP007094-PA"/>
    <property type="match status" value="1"/>
</dbReference>
<evidence type="ECO:0000313" key="1">
    <source>
        <dbReference type="EMBL" id="CAG6490220.1"/>
    </source>
</evidence>
<proteinExistence type="predicted"/>
<organism evidence="1">
    <name type="scientific">Culex pipiens</name>
    <name type="common">House mosquito</name>
    <dbReference type="NCBI Taxonomy" id="7175"/>
    <lineage>
        <taxon>Eukaryota</taxon>
        <taxon>Metazoa</taxon>
        <taxon>Ecdysozoa</taxon>
        <taxon>Arthropoda</taxon>
        <taxon>Hexapoda</taxon>
        <taxon>Insecta</taxon>
        <taxon>Pterygota</taxon>
        <taxon>Neoptera</taxon>
        <taxon>Endopterygota</taxon>
        <taxon>Diptera</taxon>
        <taxon>Nematocera</taxon>
        <taxon>Culicoidea</taxon>
        <taxon>Culicidae</taxon>
        <taxon>Culicinae</taxon>
        <taxon>Culicini</taxon>
        <taxon>Culex</taxon>
        <taxon>Culex</taxon>
    </lineage>
</organism>
<accession>A0A8D8CAL7</accession>
<dbReference type="EMBL" id="HBUE01114859">
    <property type="protein sequence ID" value="CAG6490220.1"/>
    <property type="molecule type" value="Transcribed_RNA"/>
</dbReference>
<dbReference type="InterPro" id="IPR006631">
    <property type="entry name" value="DM4_12"/>
</dbReference>
<sequence length="263" mass="30527">MLQSDPTLALGRRRDENVTGTILVDTNSTKGHFDKDNKHSYYYTASSPGMYPVGTMGTKNILSYYQQPVLANRVNYYTSGSGPTWPPNPATGGPNFGKLPPNFLSPYNWTRNDWSNVVNRYLQTWVRNHPPNFQFGRRRFYPVFGKRSIDEHTHPEDKFFLNHHRSTRHDLYQKIEKFLEAQGKHGHHCVLRALCESGQRRDANEPESFLREILKAVFSLPSTHETPEHHVHRRYDEAHAHVGDCAERYSFCADSIWSDNFIF</sequence>
<reference evidence="1" key="1">
    <citation type="submission" date="2021-05" db="EMBL/GenBank/DDBJ databases">
        <authorList>
            <person name="Alioto T."/>
            <person name="Alioto T."/>
            <person name="Gomez Garrido J."/>
        </authorList>
    </citation>
    <scope>NUCLEOTIDE SEQUENCE</scope>
</reference>
<dbReference type="SMART" id="SM00718">
    <property type="entry name" value="DM4_12"/>
    <property type="match status" value="1"/>
</dbReference>
<dbReference type="PANTHER" id="PTHR21398:SF1">
    <property type="entry name" value="FI03705P"/>
    <property type="match status" value="1"/>
</dbReference>